<gene>
    <name evidence="1" type="ORF">FVEG_14822</name>
</gene>
<keyword evidence="2" id="KW-1185">Reference proteome</keyword>
<evidence type="ECO:0000313" key="1">
    <source>
        <dbReference type="EMBL" id="EWG37999.1"/>
    </source>
</evidence>
<accession>W7LR51</accession>
<dbReference type="KEGG" id="fvr:FVEG_14822"/>
<dbReference type="AlphaFoldDB" id="W7LR51"/>
<reference evidence="1 2" key="1">
    <citation type="journal article" date="2010" name="Nature">
        <title>Comparative genomics reveals mobile pathogenicity chromosomes in Fusarium.</title>
        <authorList>
            <person name="Ma L.J."/>
            <person name="van der Does H.C."/>
            <person name="Borkovich K.A."/>
            <person name="Coleman J.J."/>
            <person name="Daboussi M.J."/>
            <person name="Di Pietro A."/>
            <person name="Dufresne M."/>
            <person name="Freitag M."/>
            <person name="Grabherr M."/>
            <person name="Henrissat B."/>
            <person name="Houterman P.M."/>
            <person name="Kang S."/>
            <person name="Shim W.B."/>
            <person name="Woloshuk C."/>
            <person name="Xie X."/>
            <person name="Xu J.R."/>
            <person name="Antoniw J."/>
            <person name="Baker S.E."/>
            <person name="Bluhm B.H."/>
            <person name="Breakspear A."/>
            <person name="Brown D.W."/>
            <person name="Butchko R.A."/>
            <person name="Chapman S."/>
            <person name="Coulson R."/>
            <person name="Coutinho P.M."/>
            <person name="Danchin E.G."/>
            <person name="Diener A."/>
            <person name="Gale L.R."/>
            <person name="Gardiner D.M."/>
            <person name="Goff S."/>
            <person name="Hammond-Kosack K.E."/>
            <person name="Hilburn K."/>
            <person name="Hua-Van A."/>
            <person name="Jonkers W."/>
            <person name="Kazan K."/>
            <person name="Kodira C.D."/>
            <person name="Koehrsen M."/>
            <person name="Kumar L."/>
            <person name="Lee Y.H."/>
            <person name="Li L."/>
            <person name="Manners J.M."/>
            <person name="Miranda-Saavedra D."/>
            <person name="Mukherjee M."/>
            <person name="Park G."/>
            <person name="Park J."/>
            <person name="Park S.Y."/>
            <person name="Proctor R.H."/>
            <person name="Regev A."/>
            <person name="Ruiz-Roldan M.C."/>
            <person name="Sain D."/>
            <person name="Sakthikumar S."/>
            <person name="Sykes S."/>
            <person name="Schwartz D.C."/>
            <person name="Turgeon B.G."/>
            <person name="Wapinski I."/>
            <person name="Yoder O."/>
            <person name="Young S."/>
            <person name="Zeng Q."/>
            <person name="Zhou S."/>
            <person name="Galagan J."/>
            <person name="Cuomo C.A."/>
            <person name="Kistler H.C."/>
            <person name="Rep M."/>
        </authorList>
    </citation>
    <scope>NUCLEOTIDE SEQUENCE [LARGE SCALE GENOMIC DNA]</scope>
    <source>
        <strain evidence="2">M3125 / FGSC 7600</strain>
    </source>
</reference>
<dbReference type="GeneID" id="30071698"/>
<dbReference type="VEuPathDB" id="FungiDB:FVEG_14822"/>
<organism evidence="1 2">
    <name type="scientific">Gibberella moniliformis (strain M3125 / FGSC 7600)</name>
    <name type="common">Maize ear and stalk rot fungus</name>
    <name type="synonym">Fusarium verticillioides</name>
    <dbReference type="NCBI Taxonomy" id="334819"/>
    <lineage>
        <taxon>Eukaryota</taxon>
        <taxon>Fungi</taxon>
        <taxon>Dikarya</taxon>
        <taxon>Ascomycota</taxon>
        <taxon>Pezizomycotina</taxon>
        <taxon>Sordariomycetes</taxon>
        <taxon>Hypocreomycetidae</taxon>
        <taxon>Hypocreales</taxon>
        <taxon>Nectriaceae</taxon>
        <taxon>Fusarium</taxon>
        <taxon>Fusarium fujikuroi species complex</taxon>
    </lineage>
</organism>
<dbReference type="EMBL" id="DS022242">
    <property type="protein sequence ID" value="EWG37999.1"/>
    <property type="molecule type" value="Genomic_DNA"/>
</dbReference>
<evidence type="ECO:0000313" key="2">
    <source>
        <dbReference type="Proteomes" id="UP000009096"/>
    </source>
</evidence>
<dbReference type="EMBL" id="CM000578">
    <property type="protein sequence ID" value="EWG37999.1"/>
    <property type="molecule type" value="Genomic_DNA"/>
</dbReference>
<sequence>MAQTDPITSVWMIGLMREVQFNYSNIVKRENSRTLNCNVDRSCPYYSASIRIPPAISHSAYIVGSLITTLTRHQQYCTVTTYILLSCWFPRVYPHPIHTSTSTPHCGSTVDGPCFCIRCIKWLQLKTAKTGYTDADVTMVQG</sequence>
<name>W7LR51_GIBM7</name>
<proteinExistence type="predicted"/>
<dbReference type="Proteomes" id="UP000009096">
    <property type="component" value="Chromosome 1"/>
</dbReference>
<protein>
    <submittedName>
        <fullName evidence="1">Uncharacterized protein</fullName>
    </submittedName>
</protein>
<dbReference type="RefSeq" id="XP_018744190.1">
    <property type="nucleotide sequence ID" value="XM_018903832.1"/>
</dbReference>